<evidence type="ECO:0000313" key="2">
    <source>
        <dbReference type="EMBL" id="PRX98144.1"/>
    </source>
</evidence>
<sequence>MRQSAHLCTPALLVTALAVPSTSGRTALALPVFVALAHVLADRPAVVRALALLFPTAVLLSAVATLIGICFGQWLLLVLPLVAAAPTPPPNWYCRP</sequence>
<organism evidence="2 3">
    <name type="scientific">Allonocardiopsis opalescens</name>
    <dbReference type="NCBI Taxonomy" id="1144618"/>
    <lineage>
        <taxon>Bacteria</taxon>
        <taxon>Bacillati</taxon>
        <taxon>Actinomycetota</taxon>
        <taxon>Actinomycetes</taxon>
        <taxon>Streptosporangiales</taxon>
        <taxon>Allonocardiopsis</taxon>
    </lineage>
</organism>
<accession>A0A2T0Q2X4</accession>
<proteinExistence type="predicted"/>
<name>A0A2T0Q2X4_9ACTN</name>
<keyword evidence="3" id="KW-1185">Reference proteome</keyword>
<comment type="caution">
    <text evidence="2">The sequence shown here is derived from an EMBL/GenBank/DDBJ whole genome shotgun (WGS) entry which is preliminary data.</text>
</comment>
<reference evidence="2 3" key="1">
    <citation type="submission" date="2018-03" db="EMBL/GenBank/DDBJ databases">
        <title>Genomic Encyclopedia of Archaeal and Bacterial Type Strains, Phase II (KMG-II): from individual species to whole genera.</title>
        <authorList>
            <person name="Goeker M."/>
        </authorList>
    </citation>
    <scope>NUCLEOTIDE SEQUENCE [LARGE SCALE GENOMIC DNA]</scope>
    <source>
        <strain evidence="2 3">DSM 45601</strain>
    </source>
</reference>
<keyword evidence="1" id="KW-0812">Transmembrane</keyword>
<feature type="transmembrane region" description="Helical" evidence="1">
    <location>
        <begin position="53"/>
        <end position="79"/>
    </location>
</feature>
<evidence type="ECO:0000256" key="1">
    <source>
        <dbReference type="SAM" id="Phobius"/>
    </source>
</evidence>
<evidence type="ECO:0000313" key="3">
    <source>
        <dbReference type="Proteomes" id="UP000237846"/>
    </source>
</evidence>
<dbReference type="EMBL" id="PVZC01000005">
    <property type="protein sequence ID" value="PRX98144.1"/>
    <property type="molecule type" value="Genomic_DNA"/>
</dbReference>
<dbReference type="Proteomes" id="UP000237846">
    <property type="component" value="Unassembled WGS sequence"/>
</dbReference>
<protein>
    <submittedName>
        <fullName evidence="2">Uncharacterized protein</fullName>
    </submittedName>
</protein>
<gene>
    <name evidence="2" type="ORF">CLV72_105497</name>
</gene>
<keyword evidence="1" id="KW-0472">Membrane</keyword>
<keyword evidence="1" id="KW-1133">Transmembrane helix</keyword>
<dbReference type="AlphaFoldDB" id="A0A2T0Q2X4"/>